<dbReference type="InterPro" id="IPR010260">
    <property type="entry name" value="AlpA"/>
</dbReference>
<dbReference type="Gene3D" id="1.10.238.160">
    <property type="match status" value="1"/>
</dbReference>
<dbReference type="Pfam" id="PF05930">
    <property type="entry name" value="Phage_AlpA"/>
    <property type="match status" value="1"/>
</dbReference>
<evidence type="ECO:0000313" key="2">
    <source>
        <dbReference type="Proteomes" id="UP000000644"/>
    </source>
</evidence>
<dbReference type="Proteomes" id="UP000000644">
    <property type="component" value="Chromosome"/>
</dbReference>
<sequence>MSRKETTLKKPTVPAIPALKATLPQSVFDAMPDGGYIREAGLVPSPKRPGVPVPLPFSAPTLWRKVREGTFPAPVKLSERVTAWRVGTIRAWLTAQATA</sequence>
<protein>
    <submittedName>
        <fullName evidence="1">Phage transcriptional regulator, AlpA</fullName>
    </submittedName>
</protein>
<dbReference type="HOGENOM" id="CLU_140176_11_2_4"/>
<dbReference type="AlphaFoldDB" id="A1VQM1"/>
<dbReference type="RefSeq" id="WP_011802026.1">
    <property type="nucleotide sequence ID" value="NC_008781.1"/>
</dbReference>
<proteinExistence type="predicted"/>
<organism evidence="1 2">
    <name type="scientific">Polaromonas naphthalenivorans (strain CJ2)</name>
    <dbReference type="NCBI Taxonomy" id="365044"/>
    <lineage>
        <taxon>Bacteria</taxon>
        <taxon>Pseudomonadati</taxon>
        <taxon>Pseudomonadota</taxon>
        <taxon>Betaproteobacteria</taxon>
        <taxon>Burkholderiales</taxon>
        <taxon>Comamonadaceae</taxon>
        <taxon>Polaromonas</taxon>
    </lineage>
</organism>
<dbReference type="STRING" id="365044.Pnap_2647"/>
<reference evidence="2" key="1">
    <citation type="journal article" date="2009" name="Environ. Microbiol.">
        <title>The genome of Polaromonas naphthalenivorans strain CJ2, isolated from coal tar-contaminated sediment, reveals physiological and metabolic versatility and evolution through extensive horizontal gene transfer.</title>
        <authorList>
            <person name="Yagi J.M."/>
            <person name="Sims D."/>
            <person name="Brettin T."/>
            <person name="Bruce D."/>
            <person name="Madsen E.L."/>
        </authorList>
    </citation>
    <scope>NUCLEOTIDE SEQUENCE [LARGE SCALE GENOMIC DNA]</scope>
    <source>
        <strain evidence="2">CJ2</strain>
    </source>
</reference>
<accession>A1VQM1</accession>
<keyword evidence="2" id="KW-1185">Reference proteome</keyword>
<evidence type="ECO:0000313" key="1">
    <source>
        <dbReference type="EMBL" id="ABM37949.1"/>
    </source>
</evidence>
<dbReference type="EMBL" id="CP000529">
    <property type="protein sequence ID" value="ABM37949.1"/>
    <property type="molecule type" value="Genomic_DNA"/>
</dbReference>
<gene>
    <name evidence="1" type="ordered locus">Pnap_2647</name>
</gene>
<dbReference type="eggNOG" id="COG3311">
    <property type="taxonomic scope" value="Bacteria"/>
</dbReference>
<dbReference type="OrthoDB" id="8527558at2"/>
<dbReference type="KEGG" id="pna:Pnap_2647"/>
<name>A1VQM1_POLNA</name>